<keyword evidence="3" id="KW-1185">Reference proteome</keyword>
<dbReference type="InterPro" id="IPR006342">
    <property type="entry name" value="FkbM_mtfrase"/>
</dbReference>
<dbReference type="PANTHER" id="PTHR34203">
    <property type="entry name" value="METHYLTRANSFERASE, FKBM FAMILY PROTEIN"/>
    <property type="match status" value="1"/>
</dbReference>
<dbReference type="EMBL" id="BLIR01000001">
    <property type="protein sequence ID" value="GFE38298.1"/>
    <property type="molecule type" value="Genomic_DNA"/>
</dbReference>
<dbReference type="PANTHER" id="PTHR34203:SF15">
    <property type="entry name" value="SLL1173 PROTEIN"/>
    <property type="match status" value="1"/>
</dbReference>
<dbReference type="SUPFAM" id="SSF53335">
    <property type="entry name" value="S-adenosyl-L-methionine-dependent methyltransferases"/>
    <property type="match status" value="1"/>
</dbReference>
<evidence type="ECO:0000259" key="1">
    <source>
        <dbReference type="Pfam" id="PF05050"/>
    </source>
</evidence>
<proteinExistence type="predicted"/>
<dbReference type="Proteomes" id="UP000431826">
    <property type="component" value="Unassembled WGS sequence"/>
</dbReference>
<name>A0A640UQD8_9ACTN</name>
<evidence type="ECO:0000313" key="2">
    <source>
        <dbReference type="EMBL" id="GFE38298.1"/>
    </source>
</evidence>
<sequence length="307" mass="34036">MRNTISETLITLGRGYLRDAPGTLGKGAFARQCLNPWLRRLPRQRVVRTRFGAAMAVDTQDLIQRYVYMFGVWEPHMTHWLQRRLRPGDTYIDVGANIGYFSLLAAHLVGDRGRVVAIEASPAIHAKLLRHAEMNACHQLRALNTAVADERKTVTLTMASSHNSGAASIIPYEGQAESRLDIEARPLPEILDPDDITSARVIKIDVEGAEGAVIRGLTPLLDKLRPDAELTIEVTPKRMAALGESADDLLKTMRDHGFHAYRLTNNYDPGSYPKALRPSAGVAVRWRGPVVEESDVIFSRVDAETLP</sequence>
<accession>A0A640UQD8</accession>
<feature type="domain" description="Methyltransferase FkbM" evidence="1">
    <location>
        <begin position="93"/>
        <end position="259"/>
    </location>
</feature>
<reference evidence="2 3" key="1">
    <citation type="submission" date="2019-12" db="EMBL/GenBank/DDBJ databases">
        <title>Whole genome shotgun sequence of Streptomyces tubercidicus NBRC 13090.</title>
        <authorList>
            <person name="Ichikawa N."/>
            <person name="Kimura A."/>
            <person name="Kitahashi Y."/>
            <person name="Komaki H."/>
            <person name="Tamura T."/>
        </authorList>
    </citation>
    <scope>NUCLEOTIDE SEQUENCE [LARGE SCALE GENOMIC DNA]</scope>
    <source>
        <strain evidence="2 3">NBRC 13090</strain>
    </source>
</reference>
<gene>
    <name evidence="2" type="ORF">Stube_29710</name>
</gene>
<dbReference type="InterPro" id="IPR029063">
    <property type="entry name" value="SAM-dependent_MTases_sf"/>
</dbReference>
<comment type="caution">
    <text evidence="2">The sequence shown here is derived from an EMBL/GenBank/DDBJ whole genome shotgun (WGS) entry which is preliminary data.</text>
</comment>
<dbReference type="OrthoDB" id="5679686at2"/>
<dbReference type="InterPro" id="IPR052514">
    <property type="entry name" value="SAM-dependent_MTase"/>
</dbReference>
<dbReference type="Pfam" id="PF05050">
    <property type="entry name" value="Methyltransf_21"/>
    <property type="match status" value="1"/>
</dbReference>
<dbReference type="Gene3D" id="3.40.50.150">
    <property type="entry name" value="Vaccinia Virus protein VP39"/>
    <property type="match status" value="1"/>
</dbReference>
<dbReference type="NCBIfam" id="TIGR01444">
    <property type="entry name" value="fkbM_fam"/>
    <property type="match status" value="1"/>
</dbReference>
<dbReference type="AlphaFoldDB" id="A0A640UQD8"/>
<evidence type="ECO:0000313" key="3">
    <source>
        <dbReference type="Proteomes" id="UP000431826"/>
    </source>
</evidence>
<organism evidence="2 3">
    <name type="scientific">Streptomyces tubercidicus</name>
    <dbReference type="NCBI Taxonomy" id="47759"/>
    <lineage>
        <taxon>Bacteria</taxon>
        <taxon>Bacillati</taxon>
        <taxon>Actinomycetota</taxon>
        <taxon>Actinomycetes</taxon>
        <taxon>Kitasatosporales</taxon>
        <taxon>Streptomycetaceae</taxon>
        <taxon>Streptomyces</taxon>
    </lineage>
</organism>
<protein>
    <recommendedName>
        <fullName evidence="1">Methyltransferase FkbM domain-containing protein</fullName>
    </recommendedName>
</protein>